<comment type="similarity">
    <text evidence="2">Belongs to the eukaryotic RPC34/RPC39 RNA polymerase subunit family.</text>
</comment>
<dbReference type="InterPro" id="IPR036388">
    <property type="entry name" value="WH-like_DNA-bd_sf"/>
</dbReference>
<dbReference type="GO" id="GO:1990112">
    <property type="term" value="C:RQC complex"/>
    <property type="evidence" value="ECO:0007669"/>
    <property type="project" value="TreeGrafter"/>
</dbReference>
<keyword evidence="5" id="KW-0539">Nucleus</keyword>
<feature type="region of interest" description="Disordered" evidence="7">
    <location>
        <begin position="1"/>
        <end position="21"/>
    </location>
</feature>
<accession>A0A915NR40</accession>
<dbReference type="PANTHER" id="PTHR22684:SF0">
    <property type="entry name" value="RIBOSOME QUALITY CONTROL COMPLEX SUBUNIT TCF25"/>
    <property type="match status" value="1"/>
</dbReference>
<name>A0A915NR40_9BILA</name>
<dbReference type="Pfam" id="PF04910">
    <property type="entry name" value="Tcf25"/>
    <property type="match status" value="1"/>
</dbReference>
<sequence length="861" mass="99832">MEESDKNISDNNEQKDSDGSKEILSFESKFCVLLENQNEATSLDKGEDVVDLNIKLENVKRKKKYNKRKIRKKSLDNEIDELVKLIESKNELNKELGNEEIEELSNLNENEEENIIDKLLNINLNILKESTNIVSLNNLESQIKTIFESKLVNVQRNWPILKNLEFRMIFDSFGNSNLIKWFRFWHNETYQRQQQFFYLCYRERRYSDILNIILNKQNPYHLDSLLLMADLIQNEGNNERANDFIERGIFALETAFHPHFNLCSSNYRLDYSWKENRPFFLLFYRYLLKNIEKNNLKTSLEIAKVLFSKDFEGDPLGILLLIDSLALRANCPNFLLDFYEYFFKSKRLDMLPNFRFSISLALHLLGMEDEAVRNFEEALVAFPFILSQILDFLQIRADPLIESNYYLNTLASYREPEGLLLLVRIYLHHSNKIWSDPVILNWLEITTHKVLPRLQSVRKKEIDQWAKKRKQLFTGLPENIARHCLINGLSIPETLVVDAKLNLGECIQINPCPPKVSQQGYVDKEVSEEMDRPQQNNLNERNFGLIMAGTSLSLGANVTDPGGLESLDARVLQLLAQRPDGFSNAELLKEMSSMQPSSETPTTAVELGAVVNRLLSESKIEMLRRADQASGGSDFYLRLKKGSDLTNVSPEEQLVYSIVEEAKRMGVWIRDIRERSGLNDLQMRRVLKALEQRKLIRSIKAAGTTRKTYILYGLEADESLTGGTFYSDQQLDSEFVQTLIHVCTNWLLQRARQAEELHRSDPVAQRFALNFLFYVARYIHEKGICRVQLGTADVESVLDIAVLDGRMEKRLDRSYRALRLRKRTTPLASIPCLQCPMSGECTPGHVISPENCEYFRQYFEL</sequence>
<reference evidence="9" key="1">
    <citation type="submission" date="2022-11" db="UniProtKB">
        <authorList>
            <consortium name="WormBaseParasite"/>
        </authorList>
    </citation>
    <scope>IDENTIFICATION</scope>
</reference>
<dbReference type="PANTHER" id="PTHR22684">
    <property type="entry name" value="NULP1-RELATED"/>
    <property type="match status" value="1"/>
</dbReference>
<dbReference type="Gene3D" id="1.10.10.10">
    <property type="entry name" value="Winged helix-like DNA-binding domain superfamily/Winged helix DNA-binding domain"/>
    <property type="match status" value="2"/>
</dbReference>
<evidence type="ECO:0000256" key="2">
    <source>
        <dbReference type="ARBA" id="ARBA00011038"/>
    </source>
</evidence>
<proteinExistence type="inferred from homology"/>
<comment type="subcellular location">
    <subcellularLocation>
        <location evidence="1">Nucleus</location>
    </subcellularLocation>
</comment>
<evidence type="ECO:0000256" key="7">
    <source>
        <dbReference type="SAM" id="MobiDB-lite"/>
    </source>
</evidence>
<dbReference type="InterPro" id="IPR007832">
    <property type="entry name" value="RNA_pol_Rpc34"/>
</dbReference>
<evidence type="ECO:0000256" key="4">
    <source>
        <dbReference type="ARBA" id="ARBA00023163"/>
    </source>
</evidence>
<dbReference type="Pfam" id="PF05158">
    <property type="entry name" value="RNA_pol_Rpc34"/>
    <property type="match status" value="1"/>
</dbReference>
<feature type="coiled-coil region" evidence="6">
    <location>
        <begin position="72"/>
        <end position="121"/>
    </location>
</feature>
<dbReference type="SUPFAM" id="SSF46785">
    <property type="entry name" value="Winged helix' DNA-binding domain"/>
    <property type="match status" value="2"/>
</dbReference>
<evidence type="ECO:0000313" key="8">
    <source>
        <dbReference type="Proteomes" id="UP000887560"/>
    </source>
</evidence>
<dbReference type="Proteomes" id="UP000887560">
    <property type="component" value="Unplaced"/>
</dbReference>
<evidence type="ECO:0000256" key="3">
    <source>
        <dbReference type="ARBA" id="ARBA00022478"/>
    </source>
</evidence>
<dbReference type="WBParaSite" id="scf7180000420122.g4770">
    <property type="protein sequence ID" value="scf7180000420122.g4770"/>
    <property type="gene ID" value="scf7180000420122.g4770"/>
</dbReference>
<keyword evidence="3" id="KW-0240">DNA-directed RNA polymerase</keyword>
<dbReference type="GO" id="GO:0005654">
    <property type="term" value="C:nucleoplasm"/>
    <property type="evidence" value="ECO:0007669"/>
    <property type="project" value="UniProtKB-ARBA"/>
</dbReference>
<evidence type="ECO:0000256" key="6">
    <source>
        <dbReference type="SAM" id="Coils"/>
    </source>
</evidence>
<keyword evidence="4" id="KW-0804">Transcription</keyword>
<keyword evidence="8" id="KW-1185">Reference proteome</keyword>
<dbReference type="AlphaFoldDB" id="A0A915NR40"/>
<keyword evidence="6" id="KW-0175">Coiled coil</keyword>
<dbReference type="InterPro" id="IPR006994">
    <property type="entry name" value="TCF25/Rqc1"/>
</dbReference>
<organism evidence="8 9">
    <name type="scientific">Meloidogyne floridensis</name>
    <dbReference type="NCBI Taxonomy" id="298350"/>
    <lineage>
        <taxon>Eukaryota</taxon>
        <taxon>Metazoa</taxon>
        <taxon>Ecdysozoa</taxon>
        <taxon>Nematoda</taxon>
        <taxon>Chromadorea</taxon>
        <taxon>Rhabditida</taxon>
        <taxon>Tylenchina</taxon>
        <taxon>Tylenchomorpha</taxon>
        <taxon>Tylenchoidea</taxon>
        <taxon>Meloidogynidae</taxon>
        <taxon>Meloidogyninae</taxon>
        <taxon>Meloidogyne</taxon>
    </lineage>
</organism>
<dbReference type="InterPro" id="IPR036390">
    <property type="entry name" value="WH_DNA-bd_sf"/>
</dbReference>
<evidence type="ECO:0000256" key="5">
    <source>
        <dbReference type="ARBA" id="ARBA00023242"/>
    </source>
</evidence>
<dbReference type="FunFam" id="1.10.10.10:FF:000116">
    <property type="entry name" value="DNA-directed RNA polymerase III subunit RPC6"/>
    <property type="match status" value="1"/>
</dbReference>
<evidence type="ECO:0000256" key="1">
    <source>
        <dbReference type="ARBA" id="ARBA00004123"/>
    </source>
</evidence>
<protein>
    <submittedName>
        <fullName evidence="9">DNA-directed RNA polymerase III subunit RPC6</fullName>
    </submittedName>
</protein>
<dbReference type="GO" id="GO:0006383">
    <property type="term" value="P:transcription by RNA polymerase III"/>
    <property type="evidence" value="ECO:0007669"/>
    <property type="project" value="InterPro"/>
</dbReference>
<dbReference type="GO" id="GO:0005737">
    <property type="term" value="C:cytoplasm"/>
    <property type="evidence" value="ECO:0007669"/>
    <property type="project" value="UniProtKB-ARBA"/>
</dbReference>
<evidence type="ECO:0000313" key="9">
    <source>
        <dbReference type="WBParaSite" id="scf7180000420122.g4770"/>
    </source>
</evidence>
<dbReference type="GO" id="GO:0005666">
    <property type="term" value="C:RNA polymerase III complex"/>
    <property type="evidence" value="ECO:0007669"/>
    <property type="project" value="InterPro"/>
</dbReference>